<accession>W7BDS4</accession>
<proteinExistence type="predicted"/>
<evidence type="ECO:0000313" key="4">
    <source>
        <dbReference type="Proteomes" id="UP000019253"/>
    </source>
</evidence>
<evidence type="ECO:0000256" key="1">
    <source>
        <dbReference type="SAM" id="MobiDB-lite"/>
    </source>
</evidence>
<dbReference type="InterPro" id="IPR011741">
    <property type="entry name" value="Phg_2220_C"/>
</dbReference>
<dbReference type="NCBIfam" id="TIGR02220">
    <property type="entry name" value="phg_TIGR02220"/>
    <property type="match status" value="1"/>
</dbReference>
<dbReference type="PATRIC" id="fig|1265819.5.peg.2253"/>
<comment type="caution">
    <text evidence="3">The sequence shown here is derived from an EMBL/GenBank/DDBJ whole genome shotgun (WGS) entry which is preliminary data.</text>
</comment>
<dbReference type="Gene3D" id="1.10.10.10">
    <property type="entry name" value="Winged helix-like DNA-binding domain superfamily/Winged helix DNA-binding domain"/>
    <property type="match status" value="1"/>
</dbReference>
<dbReference type="Pfam" id="PF13730">
    <property type="entry name" value="HTH_36"/>
    <property type="match status" value="1"/>
</dbReference>
<name>W7BDS4_9LIST</name>
<dbReference type="AlphaFoldDB" id="W7BDS4"/>
<feature type="region of interest" description="Disordered" evidence="1">
    <location>
        <begin position="227"/>
        <end position="248"/>
    </location>
</feature>
<evidence type="ECO:0000259" key="2">
    <source>
        <dbReference type="Pfam" id="PF09524"/>
    </source>
</evidence>
<gene>
    <name evidence="3" type="ORF">PGRAN_11263</name>
</gene>
<feature type="domain" description="Phage conserved hypothetical protein C-terminal" evidence="2">
    <location>
        <begin position="146"/>
        <end position="218"/>
    </location>
</feature>
<dbReference type="Proteomes" id="UP000019253">
    <property type="component" value="Unassembled WGS sequence"/>
</dbReference>
<dbReference type="STRING" id="1265819.PGRAN_11263"/>
<dbReference type="RefSeq" id="WP_051998578.1">
    <property type="nucleotide sequence ID" value="NZ_AODD01000015.1"/>
</dbReference>
<evidence type="ECO:0000313" key="3">
    <source>
        <dbReference type="EMBL" id="EUJ22970.1"/>
    </source>
</evidence>
<dbReference type="Pfam" id="PF09524">
    <property type="entry name" value="Phg_2220_C"/>
    <property type="match status" value="1"/>
</dbReference>
<protein>
    <recommendedName>
        <fullName evidence="2">Phage conserved hypothetical protein C-terminal domain-containing protein</fullName>
    </recommendedName>
</protein>
<organism evidence="3 4">
    <name type="scientific">Listeria grandensis FSL F6-0971</name>
    <dbReference type="NCBI Taxonomy" id="1265819"/>
    <lineage>
        <taxon>Bacteria</taxon>
        <taxon>Bacillati</taxon>
        <taxon>Bacillota</taxon>
        <taxon>Bacilli</taxon>
        <taxon>Bacillales</taxon>
        <taxon>Listeriaceae</taxon>
        <taxon>Listeria</taxon>
    </lineage>
</organism>
<sequence length="248" mass="28090">MQNEIKNGWDNQFFQVPNAIYDNGDLDVYELAIIQYIFRLANNGMAFPSFSKMAERVKCSRKKSITTIESLIKKGYLVKRKRLNDVGNQTSNLYILKKPKKVGSASGTLPMVNGVPQPSVPDTPTLVNEVHPINTNIINTNLYKDIVNFLNTNADTNYRATTKRTQQLIKARLDEGFSEADFQQVISKKCRDWKKDPQFAQYLRPETLFGAKFESYLNQKGGMRDVTASTASGNTRPCDSNQQLEGLF</sequence>
<keyword evidence="4" id="KW-1185">Reference proteome</keyword>
<dbReference type="EMBL" id="AODD01000015">
    <property type="protein sequence ID" value="EUJ22970.1"/>
    <property type="molecule type" value="Genomic_DNA"/>
</dbReference>
<reference evidence="3 4" key="1">
    <citation type="journal article" date="2014" name="Int. J. Syst. Evol. Microbiol.">
        <title>Listeria floridensis sp. nov., Listeria aquatica sp. nov., Listeria cornellensis sp. nov., Listeria riparia sp. nov. and Listeria grandensis sp. nov., from agricultural and natural environments.</title>
        <authorList>
            <person name="den Bakker H.C."/>
            <person name="Warchocki S."/>
            <person name="Wright E.M."/>
            <person name="Allred A.F."/>
            <person name="Ahlstrom C."/>
            <person name="Manuel C.S."/>
            <person name="Stasiewicz M.J."/>
            <person name="Burrell A."/>
            <person name="Roof S."/>
            <person name="Strawn L."/>
            <person name="Fortes E.D."/>
            <person name="Nightingale K.K."/>
            <person name="Kephart D."/>
            <person name="Wiedmann M."/>
        </authorList>
    </citation>
    <scope>NUCLEOTIDE SEQUENCE [LARGE SCALE GENOMIC DNA]</scope>
    <source>
        <strain evidence="4">FSL F6-971</strain>
    </source>
</reference>
<dbReference type="InterPro" id="IPR036388">
    <property type="entry name" value="WH-like_DNA-bd_sf"/>
</dbReference>